<sequence length="137" mass="14618">MLSQSSAGQQPLQVASRCHDKPWQATTSSHGQPQVLQPTTTVEATKGQQARAAKRHAATTRREPTAKAVVGSGQRAAKRHATTTHREPTAKAVVGSGQRAARKQLEAISSQKAQKSKQFCGSNNHSCSDSGFKEGKF</sequence>
<proteinExistence type="predicted"/>
<dbReference type="Proteomes" id="UP000585474">
    <property type="component" value="Unassembled WGS sequence"/>
</dbReference>
<comment type="caution">
    <text evidence="2">The sequence shown here is derived from an EMBL/GenBank/DDBJ whole genome shotgun (WGS) entry which is preliminary data.</text>
</comment>
<gene>
    <name evidence="2" type="ORF">Acr_25g0005520</name>
</gene>
<accession>A0A7J0GZ89</accession>
<evidence type="ECO:0000313" key="2">
    <source>
        <dbReference type="EMBL" id="GFZ16143.1"/>
    </source>
</evidence>
<feature type="compositionally biased region" description="Polar residues" evidence="1">
    <location>
        <begin position="107"/>
        <end position="129"/>
    </location>
</feature>
<dbReference type="EMBL" id="BJWL01000025">
    <property type="protein sequence ID" value="GFZ16143.1"/>
    <property type="molecule type" value="Genomic_DNA"/>
</dbReference>
<evidence type="ECO:0000313" key="3">
    <source>
        <dbReference type="Proteomes" id="UP000585474"/>
    </source>
</evidence>
<protein>
    <submittedName>
        <fullName evidence="2">Uncharacterized protein</fullName>
    </submittedName>
</protein>
<organism evidence="2 3">
    <name type="scientific">Actinidia rufa</name>
    <dbReference type="NCBI Taxonomy" id="165716"/>
    <lineage>
        <taxon>Eukaryota</taxon>
        <taxon>Viridiplantae</taxon>
        <taxon>Streptophyta</taxon>
        <taxon>Embryophyta</taxon>
        <taxon>Tracheophyta</taxon>
        <taxon>Spermatophyta</taxon>
        <taxon>Magnoliopsida</taxon>
        <taxon>eudicotyledons</taxon>
        <taxon>Gunneridae</taxon>
        <taxon>Pentapetalae</taxon>
        <taxon>asterids</taxon>
        <taxon>Ericales</taxon>
        <taxon>Actinidiaceae</taxon>
        <taxon>Actinidia</taxon>
    </lineage>
</organism>
<feature type="compositionally biased region" description="Polar residues" evidence="1">
    <location>
        <begin position="1"/>
        <end position="13"/>
    </location>
</feature>
<reference evidence="2 3" key="1">
    <citation type="submission" date="2019-07" db="EMBL/GenBank/DDBJ databases">
        <title>De Novo Assembly of kiwifruit Actinidia rufa.</title>
        <authorList>
            <person name="Sugita-Konishi S."/>
            <person name="Sato K."/>
            <person name="Mori E."/>
            <person name="Abe Y."/>
            <person name="Kisaki G."/>
            <person name="Hamano K."/>
            <person name="Suezawa K."/>
            <person name="Otani M."/>
            <person name="Fukuda T."/>
            <person name="Manabe T."/>
            <person name="Gomi K."/>
            <person name="Tabuchi M."/>
            <person name="Akimitsu K."/>
            <person name="Kataoka I."/>
        </authorList>
    </citation>
    <scope>NUCLEOTIDE SEQUENCE [LARGE SCALE GENOMIC DNA]</scope>
    <source>
        <strain evidence="3">cv. Fuchu</strain>
    </source>
</reference>
<name>A0A7J0GZ89_9ERIC</name>
<evidence type="ECO:0000256" key="1">
    <source>
        <dbReference type="SAM" id="MobiDB-lite"/>
    </source>
</evidence>
<dbReference type="AlphaFoldDB" id="A0A7J0GZ89"/>
<feature type="region of interest" description="Disordered" evidence="1">
    <location>
        <begin position="1"/>
        <end position="137"/>
    </location>
</feature>
<keyword evidence="3" id="KW-1185">Reference proteome</keyword>
<feature type="compositionally biased region" description="Polar residues" evidence="1">
    <location>
        <begin position="24"/>
        <end position="48"/>
    </location>
</feature>